<proteinExistence type="predicted"/>
<protein>
    <submittedName>
        <fullName evidence="2">Uncharacterized protein</fullName>
    </submittedName>
</protein>
<gene>
    <name evidence="2" type="ORF">AAFF_G00154880</name>
</gene>
<feature type="compositionally biased region" description="Basic and acidic residues" evidence="1">
    <location>
        <begin position="38"/>
        <end position="57"/>
    </location>
</feature>
<dbReference type="EMBL" id="JAINUG010000021">
    <property type="protein sequence ID" value="KAJ8411850.1"/>
    <property type="molecule type" value="Genomic_DNA"/>
</dbReference>
<accession>A0AAD7T064</accession>
<dbReference type="AlphaFoldDB" id="A0AAD7T064"/>
<feature type="region of interest" description="Disordered" evidence="1">
    <location>
        <begin position="26"/>
        <end position="91"/>
    </location>
</feature>
<comment type="caution">
    <text evidence="2">The sequence shown here is derived from an EMBL/GenBank/DDBJ whole genome shotgun (WGS) entry which is preliminary data.</text>
</comment>
<name>A0AAD7T064_9TELE</name>
<keyword evidence="3" id="KW-1185">Reference proteome</keyword>
<evidence type="ECO:0000256" key="1">
    <source>
        <dbReference type="SAM" id="MobiDB-lite"/>
    </source>
</evidence>
<organism evidence="2 3">
    <name type="scientific">Aldrovandia affinis</name>
    <dbReference type="NCBI Taxonomy" id="143900"/>
    <lineage>
        <taxon>Eukaryota</taxon>
        <taxon>Metazoa</taxon>
        <taxon>Chordata</taxon>
        <taxon>Craniata</taxon>
        <taxon>Vertebrata</taxon>
        <taxon>Euteleostomi</taxon>
        <taxon>Actinopterygii</taxon>
        <taxon>Neopterygii</taxon>
        <taxon>Teleostei</taxon>
        <taxon>Notacanthiformes</taxon>
        <taxon>Halosauridae</taxon>
        <taxon>Aldrovandia</taxon>
    </lineage>
</organism>
<sequence>MLSGWVTSWASLKDCKAAGNLERSQIGSLLKQRSARGPGKDDTPASDHETKKMEQKQPVDSGAAHPGLQQRLMRGLTSARRALSRPPAPPRTLAVALPGAAFFLMRCSIPSALSAKKERPFPVVS</sequence>
<dbReference type="Proteomes" id="UP001221898">
    <property type="component" value="Unassembled WGS sequence"/>
</dbReference>
<evidence type="ECO:0000313" key="3">
    <source>
        <dbReference type="Proteomes" id="UP001221898"/>
    </source>
</evidence>
<evidence type="ECO:0000313" key="2">
    <source>
        <dbReference type="EMBL" id="KAJ8411850.1"/>
    </source>
</evidence>
<reference evidence="2" key="1">
    <citation type="journal article" date="2023" name="Science">
        <title>Genome structures resolve the early diversification of teleost fishes.</title>
        <authorList>
            <person name="Parey E."/>
            <person name="Louis A."/>
            <person name="Montfort J."/>
            <person name="Bouchez O."/>
            <person name="Roques C."/>
            <person name="Iampietro C."/>
            <person name="Lluch J."/>
            <person name="Castinel A."/>
            <person name="Donnadieu C."/>
            <person name="Desvignes T."/>
            <person name="Floi Bucao C."/>
            <person name="Jouanno E."/>
            <person name="Wen M."/>
            <person name="Mejri S."/>
            <person name="Dirks R."/>
            <person name="Jansen H."/>
            <person name="Henkel C."/>
            <person name="Chen W.J."/>
            <person name="Zahm M."/>
            <person name="Cabau C."/>
            <person name="Klopp C."/>
            <person name="Thompson A.W."/>
            <person name="Robinson-Rechavi M."/>
            <person name="Braasch I."/>
            <person name="Lecointre G."/>
            <person name="Bobe J."/>
            <person name="Postlethwait J.H."/>
            <person name="Berthelot C."/>
            <person name="Roest Crollius H."/>
            <person name="Guiguen Y."/>
        </authorList>
    </citation>
    <scope>NUCLEOTIDE SEQUENCE</scope>
    <source>
        <strain evidence="2">NC1722</strain>
    </source>
</reference>